<sequence length="368" mass="40081">MLIWRVILSLVAIITIAFGQDNPVLTCNPSHDHLDPSSHRFISSCPESMYCTPQPQANPNTSLSRPQQQILHQVDSSRDPKQAPISNFGNETTHISDDGEVGGGGGGGSQNGGVCVDRACRRDEFPFGFPSGSPLPPLCSSTGGRPTYCPDNGSGCRAVLLPGSPCELVRDEQCAAPPRGSSSWVDNTGALCLNRICTYVNATLANPCVVENTTYSYPSALSHSLYTLSVIRNNCLPELYCDPTSLSCLKAKLVSEPCSADFECIMGTCDQGTCINGFDTPYVVTPRQWAILISVIFIALVMTMVTLILVHRRHRYRIFRELREYYTEQISLRRAIIALHTAAANGELDIGEDEGPSVRKGYLRNGVY</sequence>
<evidence type="ECO:0000256" key="3">
    <source>
        <dbReference type="SAM" id="SignalP"/>
    </source>
</evidence>
<keyword evidence="2" id="KW-0472">Membrane</keyword>
<dbReference type="OrthoDB" id="195231at2759"/>
<feature type="chain" id="PRO_5034948682" evidence="3">
    <location>
        <begin position="20"/>
        <end position="368"/>
    </location>
</feature>
<name>A0A8H5G7W5_9AGAR</name>
<feature type="transmembrane region" description="Helical" evidence="2">
    <location>
        <begin position="289"/>
        <end position="310"/>
    </location>
</feature>
<protein>
    <submittedName>
        <fullName evidence="4">Uncharacterized protein</fullName>
    </submittedName>
</protein>
<evidence type="ECO:0000256" key="1">
    <source>
        <dbReference type="SAM" id="MobiDB-lite"/>
    </source>
</evidence>
<keyword evidence="3" id="KW-0732">Signal</keyword>
<feature type="compositionally biased region" description="Polar residues" evidence="1">
    <location>
        <begin position="84"/>
        <end position="93"/>
    </location>
</feature>
<gene>
    <name evidence="4" type="ORF">D9756_003639</name>
</gene>
<feature type="signal peptide" evidence="3">
    <location>
        <begin position="1"/>
        <end position="19"/>
    </location>
</feature>
<dbReference type="EMBL" id="JAACJO010000004">
    <property type="protein sequence ID" value="KAF5359815.1"/>
    <property type="molecule type" value="Genomic_DNA"/>
</dbReference>
<keyword evidence="5" id="KW-1185">Reference proteome</keyword>
<keyword evidence="2" id="KW-1133">Transmembrane helix</keyword>
<evidence type="ECO:0000313" key="5">
    <source>
        <dbReference type="Proteomes" id="UP000559027"/>
    </source>
</evidence>
<reference evidence="4 5" key="1">
    <citation type="journal article" date="2020" name="ISME J.">
        <title>Uncovering the hidden diversity of litter-decomposition mechanisms in mushroom-forming fungi.</title>
        <authorList>
            <person name="Floudas D."/>
            <person name="Bentzer J."/>
            <person name="Ahren D."/>
            <person name="Johansson T."/>
            <person name="Persson P."/>
            <person name="Tunlid A."/>
        </authorList>
    </citation>
    <scope>NUCLEOTIDE SEQUENCE [LARGE SCALE GENOMIC DNA]</scope>
    <source>
        <strain evidence="4 5">CBS 146.42</strain>
    </source>
</reference>
<comment type="caution">
    <text evidence="4">The sequence shown here is derived from an EMBL/GenBank/DDBJ whole genome shotgun (WGS) entry which is preliminary data.</text>
</comment>
<evidence type="ECO:0000313" key="4">
    <source>
        <dbReference type="EMBL" id="KAF5359815.1"/>
    </source>
</evidence>
<feature type="region of interest" description="Disordered" evidence="1">
    <location>
        <begin position="53"/>
        <end position="109"/>
    </location>
</feature>
<accession>A0A8H5G7W5</accession>
<dbReference type="Proteomes" id="UP000559027">
    <property type="component" value="Unassembled WGS sequence"/>
</dbReference>
<proteinExistence type="predicted"/>
<keyword evidence="2" id="KW-0812">Transmembrane</keyword>
<organism evidence="4 5">
    <name type="scientific">Leucocoprinus leucothites</name>
    <dbReference type="NCBI Taxonomy" id="201217"/>
    <lineage>
        <taxon>Eukaryota</taxon>
        <taxon>Fungi</taxon>
        <taxon>Dikarya</taxon>
        <taxon>Basidiomycota</taxon>
        <taxon>Agaricomycotina</taxon>
        <taxon>Agaricomycetes</taxon>
        <taxon>Agaricomycetidae</taxon>
        <taxon>Agaricales</taxon>
        <taxon>Agaricineae</taxon>
        <taxon>Agaricaceae</taxon>
        <taxon>Leucocoprinus</taxon>
    </lineage>
</organism>
<evidence type="ECO:0000256" key="2">
    <source>
        <dbReference type="SAM" id="Phobius"/>
    </source>
</evidence>
<dbReference type="AlphaFoldDB" id="A0A8H5G7W5"/>
<feature type="compositionally biased region" description="Polar residues" evidence="1">
    <location>
        <begin position="53"/>
        <end position="71"/>
    </location>
</feature>